<evidence type="ECO:0000259" key="1">
    <source>
        <dbReference type="PROSITE" id="PS51186"/>
    </source>
</evidence>
<dbReference type="OrthoDB" id="9797989at2"/>
<dbReference type="Pfam" id="PF00583">
    <property type="entry name" value="Acetyltransf_1"/>
    <property type="match status" value="1"/>
</dbReference>
<dbReference type="PANTHER" id="PTHR39173:SF1">
    <property type="entry name" value="ACETYLTRANSFERASE"/>
    <property type="match status" value="1"/>
</dbReference>
<dbReference type="CDD" id="cd04301">
    <property type="entry name" value="NAT_SF"/>
    <property type="match status" value="1"/>
</dbReference>
<dbReference type="Proteomes" id="UP000195305">
    <property type="component" value="Unassembled WGS sequence"/>
</dbReference>
<accession>A0A1Y4T183</accession>
<dbReference type="InterPro" id="IPR016181">
    <property type="entry name" value="Acyl_CoA_acyltransferase"/>
</dbReference>
<evidence type="ECO:0000313" key="3">
    <source>
        <dbReference type="Proteomes" id="UP000195305"/>
    </source>
</evidence>
<organism evidence="2 3">
    <name type="scientific">Massilimicrobiota timonensis</name>
    <dbReference type="NCBI Taxonomy" id="1776392"/>
    <lineage>
        <taxon>Bacteria</taxon>
        <taxon>Bacillati</taxon>
        <taxon>Bacillota</taxon>
        <taxon>Erysipelotrichia</taxon>
        <taxon>Erysipelotrichales</taxon>
        <taxon>Erysipelotrichaceae</taxon>
        <taxon>Massilimicrobiota</taxon>
    </lineage>
</organism>
<proteinExistence type="predicted"/>
<dbReference type="GO" id="GO:0016747">
    <property type="term" value="F:acyltransferase activity, transferring groups other than amino-acyl groups"/>
    <property type="evidence" value="ECO:0007669"/>
    <property type="project" value="InterPro"/>
</dbReference>
<keyword evidence="3" id="KW-1185">Reference proteome</keyword>
<feature type="domain" description="N-acetyltransferase" evidence="1">
    <location>
        <begin position="10"/>
        <end position="175"/>
    </location>
</feature>
<sequence>MMKGHLEFPAIKHEVSMKDFIQAMKDENNPFGINGAGSYGMENTYQQWIAREKKNHLGIELQNGYVPATEFLYIVDGVVVGCINIRHCLNEELLRHGGHIGYSIHPSYRCQGHATMMLQEALKYCKQWDIFPVLVTCHKDNIASRKTIEKCGGQFENQCDDILRFWIGGKENERF</sequence>
<dbReference type="SUPFAM" id="SSF55729">
    <property type="entry name" value="Acyl-CoA N-acyltransferases (Nat)"/>
    <property type="match status" value="1"/>
</dbReference>
<comment type="caution">
    <text evidence="2">The sequence shown here is derived from an EMBL/GenBank/DDBJ whole genome shotgun (WGS) entry which is preliminary data.</text>
</comment>
<protein>
    <recommendedName>
        <fullName evidence="1">N-acetyltransferase domain-containing protein</fullName>
    </recommendedName>
</protein>
<dbReference type="EMBL" id="NFLJ01000005">
    <property type="protein sequence ID" value="OUQ35904.1"/>
    <property type="molecule type" value="Genomic_DNA"/>
</dbReference>
<name>A0A1Y4T183_9FIRM</name>
<dbReference type="PROSITE" id="PS51186">
    <property type="entry name" value="GNAT"/>
    <property type="match status" value="1"/>
</dbReference>
<dbReference type="AlphaFoldDB" id="A0A1Y4T183"/>
<evidence type="ECO:0000313" key="2">
    <source>
        <dbReference type="EMBL" id="OUQ35904.1"/>
    </source>
</evidence>
<gene>
    <name evidence="2" type="ORF">B5E75_02410</name>
</gene>
<dbReference type="PANTHER" id="PTHR39173">
    <property type="entry name" value="ACETYLTRANSFERASE"/>
    <property type="match status" value="1"/>
</dbReference>
<dbReference type="RefSeq" id="WP_087357203.1">
    <property type="nucleotide sequence ID" value="NZ_NFLJ01000005.1"/>
</dbReference>
<dbReference type="InterPro" id="IPR000182">
    <property type="entry name" value="GNAT_dom"/>
</dbReference>
<reference evidence="2 3" key="1">
    <citation type="journal article" date="2018" name="BMC Genomics">
        <title>Whole genome sequencing and function prediction of 133 gut anaerobes isolated from chicken caecum in pure cultures.</title>
        <authorList>
            <person name="Medvecky M."/>
            <person name="Cejkova D."/>
            <person name="Polansky O."/>
            <person name="Karasova D."/>
            <person name="Kubasova T."/>
            <person name="Cizek A."/>
            <person name="Rychlik I."/>
        </authorList>
    </citation>
    <scope>NUCLEOTIDE SEQUENCE [LARGE SCALE GENOMIC DNA]</scope>
    <source>
        <strain evidence="2 3">An13</strain>
    </source>
</reference>
<dbReference type="Gene3D" id="3.40.630.30">
    <property type="match status" value="1"/>
</dbReference>